<dbReference type="PANTHER" id="PTHR11786:SF0">
    <property type="entry name" value="ARYLAMINE N-ACETYLTRANSFERASE 4-RELATED"/>
    <property type="match status" value="1"/>
</dbReference>
<keyword evidence="4" id="KW-1185">Reference proteome</keyword>
<comment type="similarity">
    <text evidence="1">Belongs to the arylamine N-acetyltransferase family.</text>
</comment>
<evidence type="ECO:0000313" key="3">
    <source>
        <dbReference type="EMBL" id="KAF7193355.1"/>
    </source>
</evidence>
<dbReference type="PANTHER" id="PTHR11786">
    <property type="entry name" value="N-HYDROXYARYLAMINE O-ACETYLTRANSFERASE"/>
    <property type="match status" value="1"/>
</dbReference>
<proteinExistence type="inferred from homology"/>
<dbReference type="InterPro" id="IPR053710">
    <property type="entry name" value="Arylamine_NAT_domain_sf"/>
</dbReference>
<dbReference type="SUPFAM" id="SSF54001">
    <property type="entry name" value="Cysteine proteinases"/>
    <property type="match status" value="1"/>
</dbReference>
<name>A0A8H6VNQ1_9PEZI</name>
<dbReference type="Pfam" id="PF00797">
    <property type="entry name" value="Acetyltransf_2"/>
    <property type="match status" value="1"/>
</dbReference>
<organism evidence="3 4">
    <name type="scientific">Pseudocercospora fuligena</name>
    <dbReference type="NCBI Taxonomy" id="685502"/>
    <lineage>
        <taxon>Eukaryota</taxon>
        <taxon>Fungi</taxon>
        <taxon>Dikarya</taxon>
        <taxon>Ascomycota</taxon>
        <taxon>Pezizomycotina</taxon>
        <taxon>Dothideomycetes</taxon>
        <taxon>Dothideomycetidae</taxon>
        <taxon>Mycosphaerellales</taxon>
        <taxon>Mycosphaerellaceae</taxon>
        <taxon>Pseudocercospora</taxon>
    </lineage>
</organism>
<dbReference type="InterPro" id="IPR001447">
    <property type="entry name" value="Arylamine_N-AcTrfase"/>
</dbReference>
<accession>A0A8H6VNQ1</accession>
<dbReference type="AlphaFoldDB" id="A0A8H6VNQ1"/>
<dbReference type="GO" id="GO:0016407">
    <property type="term" value="F:acetyltransferase activity"/>
    <property type="evidence" value="ECO:0007669"/>
    <property type="project" value="InterPro"/>
</dbReference>
<dbReference type="Proteomes" id="UP000660729">
    <property type="component" value="Unassembled WGS sequence"/>
</dbReference>
<evidence type="ECO:0000256" key="2">
    <source>
        <dbReference type="SAM" id="MobiDB-lite"/>
    </source>
</evidence>
<gene>
    <name evidence="3" type="ORF">HII31_05334</name>
</gene>
<dbReference type="OrthoDB" id="10260017at2759"/>
<comment type="caution">
    <text evidence="3">The sequence shown here is derived from an EMBL/GenBank/DDBJ whole genome shotgun (WGS) entry which is preliminary data.</text>
</comment>
<protein>
    <submittedName>
        <fullName evidence="3">Arylamine N-acetyltransferase / N-hydroxyarylamine O-acetyltransferase</fullName>
    </submittedName>
</protein>
<dbReference type="EMBL" id="JABCIY010000089">
    <property type="protein sequence ID" value="KAF7193355.1"/>
    <property type="molecule type" value="Genomic_DNA"/>
</dbReference>
<feature type="region of interest" description="Disordered" evidence="2">
    <location>
        <begin position="1"/>
        <end position="22"/>
    </location>
</feature>
<dbReference type="InterPro" id="IPR038765">
    <property type="entry name" value="Papain-like_cys_pep_sf"/>
</dbReference>
<evidence type="ECO:0000256" key="1">
    <source>
        <dbReference type="ARBA" id="ARBA00006547"/>
    </source>
</evidence>
<reference evidence="3" key="1">
    <citation type="submission" date="2020-04" db="EMBL/GenBank/DDBJ databases">
        <title>Draft genome resource of the tomato pathogen Pseudocercospora fuligena.</title>
        <authorList>
            <person name="Zaccaron A."/>
        </authorList>
    </citation>
    <scope>NUCLEOTIDE SEQUENCE</scope>
    <source>
        <strain evidence="3">PF001</strain>
    </source>
</reference>
<dbReference type="Gene3D" id="3.30.2140.20">
    <property type="match status" value="1"/>
</dbReference>
<sequence>MAHPTPAKMLTHLPIDPKDRPNYTTEQMQQYFKKIRLPQHYLSSPVLNDPSLASTEEHGLPFLRALHLHHLGNIPFENLELHYSAHRHISLNMDDLFDKFVTKGIRYGRGGRCMENNGFFGTALRSLGFDVRNCAGRVSRSWSSNAETREKLGQTYDNWNHMLNLVRIEKRWWVVDVGMGSMGPAIIYPLEDGYEGLAVAPRKIRLQKRVIPEHASRNEDEAPKLWCYDQCLVPGGEGPKSRWTPTYCFTETEFLPQDYEMMSYYTSTNPRSFFTYSVMCSKFVLDEARENIIGHTTLFNNGISSVIGGKKEVSTELNTEEERVQKLKEVLGVELTDEEKSSIDPSRKLG</sequence>
<evidence type="ECO:0000313" key="4">
    <source>
        <dbReference type="Proteomes" id="UP000660729"/>
    </source>
</evidence>
<keyword evidence="3" id="KW-0808">Transferase</keyword>